<organism evidence="2 3">
    <name type="scientific">Neoarthrinium moseri</name>
    <dbReference type="NCBI Taxonomy" id="1658444"/>
    <lineage>
        <taxon>Eukaryota</taxon>
        <taxon>Fungi</taxon>
        <taxon>Dikarya</taxon>
        <taxon>Ascomycota</taxon>
        <taxon>Pezizomycotina</taxon>
        <taxon>Sordariomycetes</taxon>
        <taxon>Xylariomycetidae</taxon>
        <taxon>Amphisphaeriales</taxon>
        <taxon>Apiosporaceae</taxon>
        <taxon>Neoarthrinium</taxon>
    </lineage>
</organism>
<accession>A0A9Q0AHY8</accession>
<dbReference type="EMBL" id="JAFIMR010000128">
    <property type="protein sequence ID" value="KAI1846763.1"/>
    <property type="molecule type" value="Genomic_DNA"/>
</dbReference>
<feature type="compositionally biased region" description="Low complexity" evidence="1">
    <location>
        <begin position="272"/>
        <end position="291"/>
    </location>
</feature>
<sequence>MGATTDCAPIMGYVSDMPLCVPNSPPMAPTQGDAVLIEALDGGKRPHIAFKAGEEPLTGGSICGEEDAEDEHDEYDEDGEDKADRHSSASSSTMSISDNTMPPDLQPPNCASRFGVLAATALAVPTPSPGTSPPLRDLGSANVRAQHHQQVQDQQLFTPLEPLRKRTQPQFSSSLLREPTNTSPHEFYRPPMQATTLGKIELPSFNDATEGLWHPVSTQTRLPGCVPLTQSNIPGDRRISSPPVTLLDTQGSDPDDGRPLQAGAITQTSPETPGTDPISTTITTTQRMDITNIVTPDEGPSSGPSKVFA</sequence>
<evidence type="ECO:0000313" key="2">
    <source>
        <dbReference type="EMBL" id="KAI1846763.1"/>
    </source>
</evidence>
<comment type="caution">
    <text evidence="2">The sequence shown here is derived from an EMBL/GenBank/DDBJ whole genome shotgun (WGS) entry which is preliminary data.</text>
</comment>
<feature type="compositionally biased region" description="Low complexity" evidence="1">
    <location>
        <begin position="88"/>
        <end position="97"/>
    </location>
</feature>
<feature type="region of interest" description="Disordered" evidence="1">
    <location>
        <begin position="170"/>
        <end position="189"/>
    </location>
</feature>
<dbReference type="AlphaFoldDB" id="A0A9Q0AHY8"/>
<dbReference type="Proteomes" id="UP000829685">
    <property type="component" value="Unassembled WGS sequence"/>
</dbReference>
<feature type="region of interest" description="Disordered" evidence="1">
    <location>
        <begin position="50"/>
        <end position="111"/>
    </location>
</feature>
<keyword evidence="3" id="KW-1185">Reference proteome</keyword>
<gene>
    <name evidence="2" type="ORF">JX265_014030</name>
</gene>
<feature type="compositionally biased region" description="Acidic residues" evidence="1">
    <location>
        <begin position="64"/>
        <end position="81"/>
    </location>
</feature>
<proteinExistence type="predicted"/>
<feature type="region of interest" description="Disordered" evidence="1">
    <location>
        <begin position="125"/>
        <end position="151"/>
    </location>
</feature>
<name>A0A9Q0AHY8_9PEZI</name>
<evidence type="ECO:0000313" key="3">
    <source>
        <dbReference type="Proteomes" id="UP000829685"/>
    </source>
</evidence>
<evidence type="ECO:0000256" key="1">
    <source>
        <dbReference type="SAM" id="MobiDB-lite"/>
    </source>
</evidence>
<feature type="compositionally biased region" description="Polar residues" evidence="1">
    <location>
        <begin position="170"/>
        <end position="184"/>
    </location>
</feature>
<reference evidence="2" key="1">
    <citation type="submission" date="2021-03" db="EMBL/GenBank/DDBJ databases">
        <title>Revisited historic fungal species revealed as producer of novel bioactive compounds through whole genome sequencing and comparative genomics.</title>
        <authorList>
            <person name="Vignolle G.A."/>
            <person name="Hochenegger N."/>
            <person name="Mach R.L."/>
            <person name="Mach-Aigner A.R."/>
            <person name="Javad Rahimi M."/>
            <person name="Salim K.A."/>
            <person name="Chan C.M."/>
            <person name="Lim L.B.L."/>
            <person name="Cai F."/>
            <person name="Druzhinina I.S."/>
            <person name="U'Ren J.M."/>
            <person name="Derntl C."/>
        </authorList>
    </citation>
    <scope>NUCLEOTIDE SEQUENCE</scope>
    <source>
        <strain evidence="2">TUCIM 5799</strain>
    </source>
</reference>
<feature type="region of interest" description="Disordered" evidence="1">
    <location>
        <begin position="230"/>
        <end position="309"/>
    </location>
</feature>
<protein>
    <submittedName>
        <fullName evidence="2">Uncharacterized protein</fullName>
    </submittedName>
</protein>